<dbReference type="Gene3D" id="2.40.50.200">
    <property type="entry name" value="Bacterial OB-fold"/>
    <property type="match status" value="1"/>
</dbReference>
<dbReference type="Proteomes" id="UP000323300">
    <property type="component" value="Unassembled WGS sequence"/>
</dbReference>
<keyword evidence="1 2" id="KW-0732">Signal</keyword>
<dbReference type="PANTHER" id="PTHR36571">
    <property type="entry name" value="PROTEIN YGIW"/>
    <property type="match status" value="1"/>
</dbReference>
<name>A0A1I3XQ80_9HYPH</name>
<evidence type="ECO:0000256" key="1">
    <source>
        <dbReference type="ARBA" id="ARBA00022729"/>
    </source>
</evidence>
<dbReference type="SUPFAM" id="SSF101756">
    <property type="entry name" value="Hypothetical protein YgiW"/>
    <property type="match status" value="1"/>
</dbReference>
<dbReference type="Pfam" id="PF04076">
    <property type="entry name" value="BOF"/>
    <property type="match status" value="1"/>
</dbReference>
<evidence type="ECO:0000313" key="4">
    <source>
        <dbReference type="Proteomes" id="UP000323300"/>
    </source>
</evidence>
<dbReference type="AlphaFoldDB" id="A0A1I3XQ80"/>
<evidence type="ECO:0000256" key="2">
    <source>
        <dbReference type="SAM" id="SignalP"/>
    </source>
</evidence>
<dbReference type="EMBL" id="FOSL01000003">
    <property type="protein sequence ID" value="SFK21146.1"/>
    <property type="molecule type" value="Genomic_DNA"/>
</dbReference>
<accession>A0A1I3XQ80</accession>
<organism evidence="3 4">
    <name type="scientific">Neomesorhizobium albiziae</name>
    <dbReference type="NCBI Taxonomy" id="335020"/>
    <lineage>
        <taxon>Bacteria</taxon>
        <taxon>Pseudomonadati</taxon>
        <taxon>Pseudomonadota</taxon>
        <taxon>Alphaproteobacteria</taxon>
        <taxon>Hyphomicrobiales</taxon>
        <taxon>Phyllobacteriaceae</taxon>
        <taxon>Neomesorhizobium</taxon>
    </lineage>
</organism>
<dbReference type="InterPro" id="IPR036700">
    <property type="entry name" value="BOBF_sf"/>
</dbReference>
<keyword evidence="4" id="KW-1185">Reference proteome</keyword>
<feature type="chain" id="PRO_5009302391" evidence="2">
    <location>
        <begin position="21"/>
        <end position="114"/>
    </location>
</feature>
<dbReference type="PANTHER" id="PTHR36571:SF1">
    <property type="entry name" value="PROTEIN YGIW"/>
    <property type="match status" value="1"/>
</dbReference>
<proteinExistence type="predicted"/>
<dbReference type="RefSeq" id="WP_188130365.1">
    <property type="nucleotide sequence ID" value="NZ_BSPE01000008.1"/>
</dbReference>
<dbReference type="NCBIfam" id="NF033674">
    <property type="entry name" value="stress_OB_fold"/>
    <property type="match status" value="1"/>
</dbReference>
<feature type="signal peptide" evidence="2">
    <location>
        <begin position="1"/>
        <end position="20"/>
    </location>
</feature>
<evidence type="ECO:0000313" key="3">
    <source>
        <dbReference type="EMBL" id="SFK21146.1"/>
    </source>
</evidence>
<sequence length="114" mass="13098">MKRILVTLFLSAFLATSAYGQFAGPSSSRHLSTVEQAQTARRGQDVTLEGFVVKHLRGTYYTFRDTTGEMRAEINRHLWRNRKVTSKTPVRLVGKVDRDVRELYIRAVRLEIAE</sequence>
<gene>
    <name evidence="3" type="ORF">SAMN04488498_103399</name>
</gene>
<protein>
    <submittedName>
        <fullName evidence="3">TIGR00156 family protein</fullName>
    </submittedName>
</protein>
<dbReference type="InterPro" id="IPR005220">
    <property type="entry name" value="CarO-like"/>
</dbReference>
<reference evidence="3 4" key="1">
    <citation type="submission" date="2016-10" db="EMBL/GenBank/DDBJ databases">
        <authorList>
            <person name="Varghese N."/>
            <person name="Submissions S."/>
        </authorList>
    </citation>
    <scope>NUCLEOTIDE SEQUENCE [LARGE SCALE GENOMIC DNA]</scope>
    <source>
        <strain evidence="3 4">DSM 21822</strain>
    </source>
</reference>